<comment type="subcellular location">
    <subcellularLocation>
        <location evidence="2">Membrane</location>
    </subcellularLocation>
</comment>
<evidence type="ECO:0000256" key="3">
    <source>
        <dbReference type="ARBA" id="ARBA00012438"/>
    </source>
</evidence>
<feature type="transmembrane region" description="Helical" evidence="16">
    <location>
        <begin position="418"/>
        <end position="441"/>
    </location>
</feature>
<evidence type="ECO:0000256" key="8">
    <source>
        <dbReference type="ARBA" id="ARBA00022777"/>
    </source>
</evidence>
<keyword evidence="12 16" id="KW-0472">Membrane</keyword>
<feature type="modified residue" description="4-aspartylphosphate" evidence="14">
    <location>
        <position position="936"/>
    </location>
</feature>
<dbReference type="CDD" id="cd00130">
    <property type="entry name" value="PAS"/>
    <property type="match status" value="1"/>
</dbReference>
<dbReference type="Gene3D" id="3.30.450.20">
    <property type="entry name" value="PAS domain"/>
    <property type="match status" value="1"/>
</dbReference>
<dbReference type="InterPro" id="IPR003594">
    <property type="entry name" value="HATPase_dom"/>
</dbReference>
<dbReference type="GO" id="GO:0005524">
    <property type="term" value="F:ATP binding"/>
    <property type="evidence" value="ECO:0007669"/>
    <property type="project" value="UniProtKB-KW"/>
</dbReference>
<dbReference type="RefSeq" id="WP_105351040.1">
    <property type="nucleotide sequence ID" value="NZ_PUIA01000017.1"/>
</dbReference>
<name>A0A2S8FX63_9BACT</name>
<dbReference type="EC" id="2.7.13.3" evidence="3"/>
<evidence type="ECO:0000259" key="19">
    <source>
        <dbReference type="PROSITE" id="PS50839"/>
    </source>
</evidence>
<dbReference type="SUPFAM" id="SSF47384">
    <property type="entry name" value="Homodimeric domain of signal transducing histidine kinase"/>
    <property type="match status" value="1"/>
</dbReference>
<evidence type="ECO:0000313" key="20">
    <source>
        <dbReference type="EMBL" id="PQO36776.1"/>
    </source>
</evidence>
<dbReference type="InterPro" id="IPR036097">
    <property type="entry name" value="HisK_dim/P_sf"/>
</dbReference>
<keyword evidence="4 14" id="KW-0597">Phosphoprotein</keyword>
<feature type="domain" description="Histidine kinase" evidence="17">
    <location>
        <begin position="616"/>
        <end position="838"/>
    </location>
</feature>
<evidence type="ECO:0000256" key="12">
    <source>
        <dbReference type="ARBA" id="ARBA00023136"/>
    </source>
</evidence>
<dbReference type="InterPro" id="IPR035965">
    <property type="entry name" value="PAS-like_dom_sf"/>
</dbReference>
<dbReference type="SUPFAM" id="SSF52172">
    <property type="entry name" value="CheY-like"/>
    <property type="match status" value="1"/>
</dbReference>
<keyword evidence="10 16" id="KW-1133">Transmembrane helix</keyword>
<dbReference type="SMART" id="SM00387">
    <property type="entry name" value="HATPase_c"/>
    <property type="match status" value="1"/>
</dbReference>
<dbReference type="InterPro" id="IPR003661">
    <property type="entry name" value="HisK_dim/P_dom"/>
</dbReference>
<dbReference type="GO" id="GO:0000155">
    <property type="term" value="F:phosphorelay sensor kinase activity"/>
    <property type="evidence" value="ECO:0007669"/>
    <property type="project" value="InterPro"/>
</dbReference>
<dbReference type="Gene3D" id="3.30.565.10">
    <property type="entry name" value="Histidine kinase-like ATPase, C-terminal domain"/>
    <property type="match status" value="1"/>
</dbReference>
<sequence length="1010" mass="112088">MFWALLRSWVTDNDLNAWAAVAWRAEMIVVRGRAGMQANKHLLRSTAEVVGAVALAEVVSTLVLPLVIPQLPNFALHMLGMAVTLLIAAPLIIYRLMTSWGVKLSPVTQKVSTDVMRPATLVLVCGVAVTGFFAYWMACEAHRQSEVAFDALGERVRTEVARRMKEFEDGLKALRGLHEATEELTLVEFREYCKVVDPQVCFQGAMGQGFIQSVKKDDVGQFMAWSEEKLGKEFRIKTAGNLDQYDDYFVICHIEPLAANRAAWGLDVGSEINRRVAAETARATGLPTLTAKINLVQDQLHHNGFLYYLAVYQPGVSLDTRQQREEAFLGWVYMPITSELALDGILASGDGKVDVEVYDTMAIDPSNKLFCDHGYHFKSDDEKHSYLPIFSKSYPLIFGGRQWTVQISSNPNFDTSALFLRPFFTTVIGGTLTVLLAAMVWNMGTSRLRAIQLAESMTADLKTAKEEAEEGFRRFTTIFENVPVGVNLLDVDGCVLETNPAGLELWEARSQEEIRGRSILEQIPRQFHSQVIRSLCDALVGHPCCVEFQMTGLRGTNRLIELHAVVFENPTQTYKKSYLLTALRDVTVQRNAEADLREAREKAEEANQSKSEFLANMSHEIRTPMTAILGYADLLAEQSSSDTDHPERLEYIDTIRRNGEHLLAIINDILDLSKIEAGKMTVESVPMRLDALVRDVMDLMQVKANAKGLALDSIVESNIPMIIDSDPIRLRQILVNLLGNAIKFTEIGRVRLRVCYVPSQNSLRLSVEDSGIGMTESQLQRLFQAFVQADSSTARRFGGTGLGLRISKRLAQMLGGDISVTSEPGAGSVFCLSLALEKINENNWLTPDEACAAAMQKKEAIESSTKLPTHALQGMRILLAEDGPDNIRLISFHLRKAGAEVTTVENGKLTVEQMTQDGTVDGPLEVPSRFDVILTDMQMPEMDGYQATSLLREKGCTLPIVALTAHAMAGDLQKCLDAGCSNYTTKPIDRKRLIEVLQQYHPEAMQSAVI</sequence>
<evidence type="ECO:0000256" key="5">
    <source>
        <dbReference type="ARBA" id="ARBA00022679"/>
    </source>
</evidence>
<feature type="domain" description="Response regulatory" evidence="18">
    <location>
        <begin position="876"/>
        <end position="1001"/>
    </location>
</feature>
<dbReference type="EMBL" id="PUIA01000017">
    <property type="protein sequence ID" value="PQO36776.1"/>
    <property type="molecule type" value="Genomic_DNA"/>
</dbReference>
<dbReference type="OrthoDB" id="224742at2"/>
<organism evidence="20 21">
    <name type="scientific">Blastopirellula marina</name>
    <dbReference type="NCBI Taxonomy" id="124"/>
    <lineage>
        <taxon>Bacteria</taxon>
        <taxon>Pseudomonadati</taxon>
        <taxon>Planctomycetota</taxon>
        <taxon>Planctomycetia</taxon>
        <taxon>Pirellulales</taxon>
        <taxon>Pirellulaceae</taxon>
        <taxon>Blastopirellula</taxon>
    </lineage>
</organism>
<dbReference type="InterPro" id="IPR036890">
    <property type="entry name" value="HATPase_C_sf"/>
</dbReference>
<dbReference type="SMART" id="SM00091">
    <property type="entry name" value="PAS"/>
    <property type="match status" value="1"/>
</dbReference>
<dbReference type="InterPro" id="IPR013767">
    <property type="entry name" value="PAS_fold"/>
</dbReference>
<dbReference type="PROSITE" id="PS50839">
    <property type="entry name" value="CHASE"/>
    <property type="match status" value="1"/>
</dbReference>
<dbReference type="InterPro" id="IPR000014">
    <property type="entry name" value="PAS"/>
</dbReference>
<gene>
    <name evidence="20" type="ORF">C5Y96_06305</name>
</gene>
<dbReference type="Proteomes" id="UP000240009">
    <property type="component" value="Unassembled WGS sequence"/>
</dbReference>
<dbReference type="InterPro" id="IPR001789">
    <property type="entry name" value="Sig_transdc_resp-reg_receiver"/>
</dbReference>
<dbReference type="InterPro" id="IPR006189">
    <property type="entry name" value="CHASE_dom"/>
</dbReference>
<evidence type="ECO:0000313" key="21">
    <source>
        <dbReference type="Proteomes" id="UP000240009"/>
    </source>
</evidence>
<dbReference type="PANTHER" id="PTHR45339:SF1">
    <property type="entry name" value="HYBRID SIGNAL TRANSDUCTION HISTIDINE KINASE J"/>
    <property type="match status" value="1"/>
</dbReference>
<dbReference type="CDD" id="cd16922">
    <property type="entry name" value="HATPase_EvgS-ArcB-TorS-like"/>
    <property type="match status" value="1"/>
</dbReference>
<dbReference type="Pfam" id="PF03924">
    <property type="entry name" value="CHASE"/>
    <property type="match status" value="1"/>
</dbReference>
<keyword evidence="13" id="KW-0131">Cell cycle</keyword>
<evidence type="ECO:0000256" key="14">
    <source>
        <dbReference type="PROSITE-ProRule" id="PRU00169"/>
    </source>
</evidence>
<proteinExistence type="predicted"/>
<keyword evidence="6 16" id="KW-0812">Transmembrane</keyword>
<dbReference type="Pfam" id="PF02518">
    <property type="entry name" value="HATPase_c"/>
    <property type="match status" value="1"/>
</dbReference>
<accession>A0A2S8FX63</accession>
<dbReference type="Gene3D" id="3.30.450.350">
    <property type="entry name" value="CHASE domain"/>
    <property type="match status" value="1"/>
</dbReference>
<feature type="domain" description="CHASE" evidence="19">
    <location>
        <begin position="246"/>
        <end position="332"/>
    </location>
</feature>
<evidence type="ECO:0000256" key="16">
    <source>
        <dbReference type="SAM" id="Phobius"/>
    </source>
</evidence>
<dbReference type="SMART" id="SM00388">
    <property type="entry name" value="HisKA"/>
    <property type="match status" value="1"/>
</dbReference>
<keyword evidence="5" id="KW-0808">Transferase</keyword>
<keyword evidence="7" id="KW-0547">Nucleotide-binding</keyword>
<feature type="transmembrane region" description="Helical" evidence="16">
    <location>
        <begin position="74"/>
        <end position="97"/>
    </location>
</feature>
<dbReference type="InterPro" id="IPR011006">
    <property type="entry name" value="CheY-like_superfamily"/>
</dbReference>
<dbReference type="SMART" id="SM01079">
    <property type="entry name" value="CHASE"/>
    <property type="match status" value="1"/>
</dbReference>
<dbReference type="FunFam" id="3.30.565.10:FF:000010">
    <property type="entry name" value="Sensor histidine kinase RcsC"/>
    <property type="match status" value="1"/>
</dbReference>
<evidence type="ECO:0000259" key="17">
    <source>
        <dbReference type="PROSITE" id="PS50109"/>
    </source>
</evidence>
<dbReference type="Pfam" id="PF00989">
    <property type="entry name" value="PAS"/>
    <property type="match status" value="1"/>
</dbReference>
<dbReference type="PROSITE" id="PS50110">
    <property type="entry name" value="RESPONSE_REGULATORY"/>
    <property type="match status" value="1"/>
</dbReference>
<comment type="caution">
    <text evidence="20">The sequence shown here is derived from an EMBL/GenBank/DDBJ whole genome shotgun (WGS) entry which is preliminary data.</text>
</comment>
<keyword evidence="8" id="KW-0418">Kinase</keyword>
<keyword evidence="9" id="KW-0067">ATP-binding</keyword>
<dbReference type="PANTHER" id="PTHR45339">
    <property type="entry name" value="HYBRID SIGNAL TRANSDUCTION HISTIDINE KINASE J"/>
    <property type="match status" value="1"/>
</dbReference>
<dbReference type="PRINTS" id="PR00344">
    <property type="entry name" value="BCTRLSENSOR"/>
</dbReference>
<dbReference type="InterPro" id="IPR004358">
    <property type="entry name" value="Sig_transdc_His_kin-like_C"/>
</dbReference>
<dbReference type="GO" id="GO:0016020">
    <property type="term" value="C:membrane"/>
    <property type="evidence" value="ECO:0007669"/>
    <property type="project" value="UniProtKB-SubCell"/>
</dbReference>
<dbReference type="InterPro" id="IPR005467">
    <property type="entry name" value="His_kinase_dom"/>
</dbReference>
<dbReference type="Pfam" id="PF00072">
    <property type="entry name" value="Response_reg"/>
    <property type="match status" value="1"/>
</dbReference>
<dbReference type="InterPro" id="IPR042240">
    <property type="entry name" value="CHASE_sf"/>
</dbReference>
<feature type="coiled-coil region" evidence="15">
    <location>
        <begin position="589"/>
        <end position="616"/>
    </location>
</feature>
<evidence type="ECO:0000256" key="15">
    <source>
        <dbReference type="SAM" id="Coils"/>
    </source>
</evidence>
<dbReference type="SUPFAM" id="SSF55874">
    <property type="entry name" value="ATPase domain of HSP90 chaperone/DNA topoisomerase II/histidine kinase"/>
    <property type="match status" value="1"/>
</dbReference>
<evidence type="ECO:0000256" key="10">
    <source>
        <dbReference type="ARBA" id="ARBA00022989"/>
    </source>
</evidence>
<reference evidence="20 21" key="1">
    <citation type="submission" date="2018-02" db="EMBL/GenBank/DDBJ databases">
        <title>Comparative genomes isolates from brazilian mangrove.</title>
        <authorList>
            <person name="Araujo J.E."/>
            <person name="Taketani R.G."/>
            <person name="Silva M.C.P."/>
            <person name="Loureco M.V."/>
            <person name="Andreote F.D."/>
        </authorList>
    </citation>
    <scope>NUCLEOTIDE SEQUENCE [LARGE SCALE GENOMIC DNA]</scope>
    <source>
        <strain evidence="20 21">HEX-2 MGV</strain>
    </source>
</reference>
<dbReference type="Gene3D" id="3.40.50.2300">
    <property type="match status" value="1"/>
</dbReference>
<keyword evidence="11" id="KW-0902">Two-component regulatory system</keyword>
<evidence type="ECO:0000256" key="4">
    <source>
        <dbReference type="ARBA" id="ARBA00022553"/>
    </source>
</evidence>
<evidence type="ECO:0000256" key="1">
    <source>
        <dbReference type="ARBA" id="ARBA00000085"/>
    </source>
</evidence>
<dbReference type="CDD" id="cd00082">
    <property type="entry name" value="HisKA"/>
    <property type="match status" value="1"/>
</dbReference>
<evidence type="ECO:0000256" key="13">
    <source>
        <dbReference type="ARBA" id="ARBA00023306"/>
    </source>
</evidence>
<dbReference type="Pfam" id="PF00512">
    <property type="entry name" value="HisKA"/>
    <property type="match status" value="1"/>
</dbReference>
<evidence type="ECO:0000256" key="2">
    <source>
        <dbReference type="ARBA" id="ARBA00004370"/>
    </source>
</evidence>
<evidence type="ECO:0000256" key="7">
    <source>
        <dbReference type="ARBA" id="ARBA00022741"/>
    </source>
</evidence>
<evidence type="ECO:0000256" key="11">
    <source>
        <dbReference type="ARBA" id="ARBA00023012"/>
    </source>
</evidence>
<dbReference type="SUPFAM" id="SSF55785">
    <property type="entry name" value="PYP-like sensor domain (PAS domain)"/>
    <property type="match status" value="1"/>
</dbReference>
<evidence type="ECO:0000259" key="18">
    <source>
        <dbReference type="PROSITE" id="PS50110"/>
    </source>
</evidence>
<evidence type="ECO:0000256" key="9">
    <source>
        <dbReference type="ARBA" id="ARBA00022840"/>
    </source>
</evidence>
<dbReference type="PROSITE" id="PS50109">
    <property type="entry name" value="HIS_KIN"/>
    <property type="match status" value="1"/>
</dbReference>
<dbReference type="FunFam" id="1.10.287.130:FF:000038">
    <property type="entry name" value="Sensory transduction histidine kinase"/>
    <property type="match status" value="1"/>
</dbReference>
<dbReference type="CDD" id="cd17546">
    <property type="entry name" value="REC_hyHK_CKI1_RcsC-like"/>
    <property type="match status" value="1"/>
</dbReference>
<feature type="transmembrane region" description="Helical" evidence="16">
    <location>
        <begin position="118"/>
        <end position="138"/>
    </location>
</feature>
<dbReference type="AlphaFoldDB" id="A0A2S8FX63"/>
<keyword evidence="15" id="KW-0175">Coiled coil</keyword>
<feature type="transmembrane region" description="Helical" evidence="16">
    <location>
        <begin position="49"/>
        <end position="68"/>
    </location>
</feature>
<evidence type="ECO:0000256" key="6">
    <source>
        <dbReference type="ARBA" id="ARBA00022692"/>
    </source>
</evidence>
<dbReference type="NCBIfam" id="TIGR00229">
    <property type="entry name" value="sensory_box"/>
    <property type="match status" value="1"/>
</dbReference>
<protein>
    <recommendedName>
        <fullName evidence="3">histidine kinase</fullName>
        <ecNumber evidence="3">2.7.13.3</ecNumber>
    </recommendedName>
</protein>
<dbReference type="GO" id="GO:0006355">
    <property type="term" value="P:regulation of DNA-templated transcription"/>
    <property type="evidence" value="ECO:0007669"/>
    <property type="project" value="InterPro"/>
</dbReference>
<dbReference type="SMART" id="SM00448">
    <property type="entry name" value="REC"/>
    <property type="match status" value="1"/>
</dbReference>
<dbReference type="Gene3D" id="1.10.287.130">
    <property type="match status" value="1"/>
</dbReference>
<comment type="catalytic activity">
    <reaction evidence="1">
        <text>ATP + protein L-histidine = ADP + protein N-phospho-L-histidine.</text>
        <dbReference type="EC" id="2.7.13.3"/>
    </reaction>
</comment>